<protein>
    <submittedName>
        <fullName evidence="1">Uncharacterized protein</fullName>
    </submittedName>
</protein>
<dbReference type="EMBL" id="LR796343">
    <property type="protein sequence ID" value="CAB4138325.1"/>
    <property type="molecule type" value="Genomic_DNA"/>
</dbReference>
<accession>A0A6J5LV47</accession>
<evidence type="ECO:0000313" key="1">
    <source>
        <dbReference type="EMBL" id="CAB4138325.1"/>
    </source>
</evidence>
<organism evidence="1">
    <name type="scientific">uncultured Caudovirales phage</name>
    <dbReference type="NCBI Taxonomy" id="2100421"/>
    <lineage>
        <taxon>Viruses</taxon>
        <taxon>Duplodnaviria</taxon>
        <taxon>Heunggongvirae</taxon>
        <taxon>Uroviricota</taxon>
        <taxon>Caudoviricetes</taxon>
        <taxon>Peduoviridae</taxon>
        <taxon>Maltschvirus</taxon>
        <taxon>Maltschvirus maltsch</taxon>
    </lineage>
</organism>
<proteinExistence type="predicted"/>
<sequence length="100" mass="10664">MAVTLAEFQAYVGTDETDFPEECLTAGHALVTKHIGAVTGIPVSVHDQSVLIASSELFHRRSAPNGVAQFASLDGAPIRVAKDPMNAVYPLLIRWVGYGV</sequence>
<reference evidence="1" key="1">
    <citation type="submission" date="2020-04" db="EMBL/GenBank/DDBJ databases">
        <authorList>
            <person name="Chiriac C."/>
            <person name="Salcher M."/>
            <person name="Ghai R."/>
            <person name="Kavagutti S V."/>
        </authorList>
    </citation>
    <scope>NUCLEOTIDE SEQUENCE</scope>
</reference>
<name>A0A6J5LV47_9CAUD</name>
<gene>
    <name evidence="1" type="ORF">UFOVP332_7</name>
</gene>